<dbReference type="SUPFAM" id="SSF109709">
    <property type="entry name" value="KorB DNA-binding domain-like"/>
    <property type="match status" value="1"/>
</dbReference>
<evidence type="ECO:0000313" key="6">
    <source>
        <dbReference type="Proteomes" id="UP000231134"/>
    </source>
</evidence>
<evidence type="ECO:0000256" key="1">
    <source>
        <dbReference type="ARBA" id="ARBA00006295"/>
    </source>
</evidence>
<reference evidence="5 6" key="1">
    <citation type="submission" date="2017-11" db="EMBL/GenBank/DDBJ databases">
        <title>Animal gut microbial communities from fecal samples from Wisconsin, USA.</title>
        <authorList>
            <person name="Neumann A."/>
        </authorList>
    </citation>
    <scope>NUCLEOTIDE SEQUENCE [LARGE SCALE GENOMIC DNA]</scope>
    <source>
        <strain evidence="5 6">UWS3</strain>
    </source>
</reference>
<feature type="region of interest" description="Disordered" evidence="3">
    <location>
        <begin position="469"/>
        <end position="499"/>
    </location>
</feature>
<feature type="domain" description="ParB-like N-terminal" evidence="4">
    <location>
        <begin position="28"/>
        <end position="116"/>
    </location>
</feature>
<dbReference type="PANTHER" id="PTHR33375:SF7">
    <property type="entry name" value="CHROMOSOME 2-PARTITIONING PROTEIN PARB-RELATED"/>
    <property type="match status" value="1"/>
</dbReference>
<dbReference type="InterPro" id="IPR003115">
    <property type="entry name" value="ParB_N"/>
</dbReference>
<dbReference type="SMART" id="SM00470">
    <property type="entry name" value="ParB"/>
    <property type="match status" value="1"/>
</dbReference>
<gene>
    <name evidence="5" type="ORF">BGX16_2385</name>
</gene>
<dbReference type="SUPFAM" id="SSF110849">
    <property type="entry name" value="ParB/Sulfiredoxin"/>
    <property type="match status" value="1"/>
</dbReference>
<comment type="similarity">
    <text evidence="1">Belongs to the ParB family.</text>
</comment>
<name>A0A2M9A9H2_9BACT</name>
<dbReference type="Gene3D" id="3.90.1530.30">
    <property type="match status" value="1"/>
</dbReference>
<dbReference type="GO" id="GO:0005694">
    <property type="term" value="C:chromosome"/>
    <property type="evidence" value="ECO:0007669"/>
    <property type="project" value="TreeGrafter"/>
</dbReference>
<organism evidence="5 6">
    <name type="scientific">Hallerella succinigenes</name>
    <dbReference type="NCBI Taxonomy" id="1896222"/>
    <lineage>
        <taxon>Bacteria</taxon>
        <taxon>Pseudomonadati</taxon>
        <taxon>Fibrobacterota</taxon>
        <taxon>Fibrobacteria</taxon>
        <taxon>Fibrobacterales</taxon>
        <taxon>Fibrobacteraceae</taxon>
        <taxon>Hallerella</taxon>
    </lineage>
</organism>
<dbReference type="AlphaFoldDB" id="A0A2M9A9H2"/>
<dbReference type="PANTHER" id="PTHR33375">
    <property type="entry name" value="CHROMOSOME-PARTITIONING PROTEIN PARB-RELATED"/>
    <property type="match status" value="1"/>
</dbReference>
<keyword evidence="2" id="KW-0175">Coiled coil</keyword>
<dbReference type="Gene3D" id="1.10.10.2830">
    <property type="match status" value="1"/>
</dbReference>
<accession>A0A2M9A9H2</accession>
<evidence type="ECO:0000313" key="5">
    <source>
        <dbReference type="EMBL" id="PJJ42359.1"/>
    </source>
</evidence>
<dbReference type="EMBL" id="PGEX01000001">
    <property type="protein sequence ID" value="PJJ42359.1"/>
    <property type="molecule type" value="Genomic_DNA"/>
</dbReference>
<dbReference type="GO" id="GO:0007059">
    <property type="term" value="P:chromosome segregation"/>
    <property type="evidence" value="ECO:0007669"/>
    <property type="project" value="TreeGrafter"/>
</dbReference>
<comment type="caution">
    <text evidence="5">The sequence shown here is derived from an EMBL/GenBank/DDBJ whole genome shotgun (WGS) entry which is preliminary data.</text>
</comment>
<protein>
    <submittedName>
        <fullName evidence="5">ParB/RepB/Spo0J family partition protein</fullName>
    </submittedName>
</protein>
<dbReference type="InterPro" id="IPR036086">
    <property type="entry name" value="ParB/Sulfiredoxin_sf"/>
</dbReference>
<keyword evidence="6" id="KW-1185">Reference proteome</keyword>
<evidence type="ECO:0000259" key="4">
    <source>
        <dbReference type="SMART" id="SM00470"/>
    </source>
</evidence>
<dbReference type="InterPro" id="IPR004437">
    <property type="entry name" value="ParB/RepB/Spo0J"/>
</dbReference>
<feature type="coiled-coil region" evidence="2">
    <location>
        <begin position="340"/>
        <end position="367"/>
    </location>
</feature>
<evidence type="ECO:0000256" key="2">
    <source>
        <dbReference type="SAM" id="Coils"/>
    </source>
</evidence>
<dbReference type="Proteomes" id="UP000231134">
    <property type="component" value="Unassembled WGS sequence"/>
</dbReference>
<dbReference type="RefSeq" id="WP_100426219.1">
    <property type="nucleotide sequence ID" value="NZ_PGEX01000001.1"/>
</dbReference>
<sequence length="499" mass="57297">MMKNDKNEKVEGKHYDMNGDEERKYSFRTIAVDNIHENGNIRQVGDIDDLAASIRAHGIINPITVTNDFGMPTQYRVVAGHRRLAAAKRIGLANVPCHVVDKDSEGLDEIPLSENVTRMDMTPYEECMAVKFLVSKKNTVHQVARKFGRTLRWVLVRKKLADAGDKVLKKVKEGVIGLDAAAKIADLPDNVFKRELESCYRTDKYFIDGVLDRYHKDLSRAPFEHEACLKCDKCSSCQADLFENEPKAYCLDPNCWTRKAKKAAEAKVKKLQEEGRNARLGKFTGKCISYEDEADKYEIDSWDTEGQEQAKEAGIRKRILVDAATLKTLEYFDKRDLPDYHEMTEEEREAEEEKERKEILFRETKQDMTKNRLRKAIAKKIQEGDKDDVIALLLFCCYDLDDTIDESQHDLLGIKNDEDRCAVLSDIDDQVRPCDIHDAVLGSVEHILERTYDIDILRKMYSIITYGDPKEAEPVDDEVEDELSRKNAESEHDEEEEAK</sequence>
<dbReference type="Pfam" id="PF02195">
    <property type="entry name" value="ParB_N"/>
    <property type="match status" value="1"/>
</dbReference>
<dbReference type="NCBIfam" id="TIGR00180">
    <property type="entry name" value="parB_part"/>
    <property type="match status" value="1"/>
</dbReference>
<dbReference type="InterPro" id="IPR050336">
    <property type="entry name" value="Chromosome_partition/occlusion"/>
</dbReference>
<dbReference type="OrthoDB" id="9802051at2"/>
<dbReference type="GO" id="GO:0003677">
    <property type="term" value="F:DNA binding"/>
    <property type="evidence" value="ECO:0007669"/>
    <property type="project" value="InterPro"/>
</dbReference>
<proteinExistence type="inferred from homology"/>
<evidence type="ECO:0000256" key="3">
    <source>
        <dbReference type="SAM" id="MobiDB-lite"/>
    </source>
</evidence>